<evidence type="ECO:0000313" key="2">
    <source>
        <dbReference type="EMBL" id="KAG5661461.1"/>
    </source>
</evidence>
<evidence type="ECO:0000256" key="1">
    <source>
        <dbReference type="SAM" id="MobiDB-lite"/>
    </source>
</evidence>
<name>A0A9P7H2Q4_9HYPO</name>
<dbReference type="AlphaFoldDB" id="A0A9P7H2Q4"/>
<feature type="compositionally biased region" description="Polar residues" evidence="1">
    <location>
        <begin position="1"/>
        <end position="10"/>
    </location>
</feature>
<evidence type="ECO:0008006" key="4">
    <source>
        <dbReference type="Google" id="ProtNLM"/>
    </source>
</evidence>
<evidence type="ECO:0000313" key="3">
    <source>
        <dbReference type="Proteomes" id="UP000782241"/>
    </source>
</evidence>
<organism evidence="2 3">
    <name type="scientific">Fusarium avenaceum</name>
    <dbReference type="NCBI Taxonomy" id="40199"/>
    <lineage>
        <taxon>Eukaryota</taxon>
        <taxon>Fungi</taxon>
        <taxon>Dikarya</taxon>
        <taxon>Ascomycota</taxon>
        <taxon>Pezizomycotina</taxon>
        <taxon>Sordariomycetes</taxon>
        <taxon>Hypocreomycetidae</taxon>
        <taxon>Hypocreales</taxon>
        <taxon>Nectriaceae</taxon>
        <taxon>Fusarium</taxon>
        <taxon>Fusarium tricinctum species complex</taxon>
    </lineage>
</organism>
<reference evidence="2" key="1">
    <citation type="submission" date="2021-04" db="EMBL/GenBank/DDBJ databases">
        <title>Draft genome of Fusarium avenaceum strain F156N33, isolated from an atmospheric sample in Virginia.</title>
        <authorList>
            <person name="Yang S."/>
            <person name="Vinatzer B.A."/>
            <person name="Coleman J."/>
        </authorList>
    </citation>
    <scope>NUCLEOTIDE SEQUENCE</scope>
    <source>
        <strain evidence="2">F156N33</strain>
    </source>
</reference>
<sequence>MATNMSSNGVQDAPTGDYQEDSYVSRPGQKEQPIPVQSDSDRVDDPIDAEQADTDAQLERDDKDAIDESNIIEERTRGATQPGGTYTEPGDEEGLPSDDGRSSNY</sequence>
<gene>
    <name evidence="2" type="ORF">KAF25_005583</name>
</gene>
<dbReference type="EMBL" id="JAGPUO010000007">
    <property type="protein sequence ID" value="KAG5661461.1"/>
    <property type="molecule type" value="Genomic_DNA"/>
</dbReference>
<dbReference type="Proteomes" id="UP000782241">
    <property type="component" value="Unassembled WGS sequence"/>
</dbReference>
<protein>
    <recommendedName>
        <fullName evidence="4">Histone chaperone domain-containing protein</fullName>
    </recommendedName>
</protein>
<proteinExistence type="predicted"/>
<accession>A0A9P7H2Q4</accession>
<comment type="caution">
    <text evidence="2">The sequence shown here is derived from an EMBL/GenBank/DDBJ whole genome shotgun (WGS) entry which is preliminary data.</text>
</comment>
<keyword evidence="3" id="KW-1185">Reference proteome</keyword>
<feature type="region of interest" description="Disordered" evidence="1">
    <location>
        <begin position="1"/>
        <end position="105"/>
    </location>
</feature>